<dbReference type="Proteomes" id="UP000543579">
    <property type="component" value="Unassembled WGS sequence"/>
</dbReference>
<dbReference type="AlphaFoldDB" id="A0A7W5CHN1"/>
<protein>
    <submittedName>
        <fullName evidence="1">Uncharacterized protein</fullName>
    </submittedName>
</protein>
<dbReference type="EMBL" id="JACHXY010000001">
    <property type="protein sequence ID" value="MBB3157822.1"/>
    <property type="molecule type" value="Genomic_DNA"/>
</dbReference>
<evidence type="ECO:0000313" key="1">
    <source>
        <dbReference type="EMBL" id="MBB3157822.1"/>
    </source>
</evidence>
<dbReference type="RefSeq" id="WP_183419189.1">
    <property type="nucleotide sequence ID" value="NZ_JACHXY010000001.1"/>
</dbReference>
<accession>A0A7W5CHN1</accession>
<evidence type="ECO:0000313" key="2">
    <source>
        <dbReference type="Proteomes" id="UP000543579"/>
    </source>
</evidence>
<sequence length="96" mass="10418">MDAVNTPASEVYAVAGEDRARNGMRWAATVVLGLLDAGRDAPSVSEVVIRRVDGSIVKRLRAGDVDDFTDQLNEITRDLATMDAVPFAEKWVAERG</sequence>
<proteinExistence type="predicted"/>
<organism evidence="1 2">
    <name type="scientific">Microbacterium proteolyticum</name>
    <dbReference type="NCBI Taxonomy" id="1572644"/>
    <lineage>
        <taxon>Bacteria</taxon>
        <taxon>Bacillati</taxon>
        <taxon>Actinomycetota</taxon>
        <taxon>Actinomycetes</taxon>
        <taxon>Micrococcales</taxon>
        <taxon>Microbacteriaceae</taxon>
        <taxon>Microbacterium</taxon>
    </lineage>
</organism>
<gene>
    <name evidence="1" type="ORF">FHS07_001506</name>
</gene>
<comment type="caution">
    <text evidence="1">The sequence shown here is derived from an EMBL/GenBank/DDBJ whole genome shotgun (WGS) entry which is preliminary data.</text>
</comment>
<name>A0A7W5CHN1_9MICO</name>
<reference evidence="1 2" key="1">
    <citation type="submission" date="2020-08" db="EMBL/GenBank/DDBJ databases">
        <title>Genomic Encyclopedia of Type Strains, Phase III (KMG-III): the genomes of soil and plant-associated and newly described type strains.</title>
        <authorList>
            <person name="Whitman W."/>
        </authorList>
    </citation>
    <scope>NUCLEOTIDE SEQUENCE [LARGE SCALE GENOMIC DNA]</scope>
    <source>
        <strain evidence="1 2">CECT 8356</strain>
    </source>
</reference>